<comment type="similarity">
    <text evidence="3">Belongs to the HAD-like hydrolase superfamily. CbbY/CbbZ/Gph/YieH family.</text>
</comment>
<evidence type="ECO:0000256" key="1">
    <source>
        <dbReference type="ARBA" id="ARBA00000830"/>
    </source>
</evidence>
<dbReference type="Proteomes" id="UP000024329">
    <property type="component" value="Unassembled WGS sequence"/>
</dbReference>
<dbReference type="EMBL" id="JFYZ01000001">
    <property type="protein sequence ID" value="EZP84784.1"/>
    <property type="molecule type" value="Genomic_DNA"/>
</dbReference>
<reference evidence="5 6" key="1">
    <citation type="submission" date="2014-03" db="EMBL/GenBank/DDBJ databases">
        <title>Whole genome sequence of Novosphingobium resinovorum KF1.</title>
        <authorList>
            <person name="Gan H.M."/>
            <person name="Gan H.Y."/>
            <person name="Chew T.H."/>
            <person name="Savka M.A."/>
        </authorList>
    </citation>
    <scope>NUCLEOTIDE SEQUENCE [LARGE SCALE GENOMIC DNA]</scope>
    <source>
        <strain evidence="5 6">KF1</strain>
    </source>
</reference>
<dbReference type="PATRIC" id="fig|158500.4.peg.563"/>
<comment type="pathway">
    <text evidence="2">Organic acid metabolism; glycolate biosynthesis; glycolate from 2-phosphoglycolate: step 1/1.</text>
</comment>
<dbReference type="RefSeq" id="WP_036522802.1">
    <property type="nucleotide sequence ID" value="NZ_JFYZ01000001.1"/>
</dbReference>
<accession>A0A031K6E7</accession>
<dbReference type="InterPro" id="IPR041492">
    <property type="entry name" value="HAD_2"/>
</dbReference>
<dbReference type="SFLD" id="SFLDG01129">
    <property type="entry name" value="C1.5:_HAD__Beta-PGM__Phosphata"/>
    <property type="match status" value="1"/>
</dbReference>
<evidence type="ECO:0000256" key="2">
    <source>
        <dbReference type="ARBA" id="ARBA00004818"/>
    </source>
</evidence>
<gene>
    <name evidence="5" type="ORF">BV97_00546</name>
</gene>
<dbReference type="Pfam" id="PF13419">
    <property type="entry name" value="HAD_2"/>
    <property type="match status" value="1"/>
</dbReference>
<dbReference type="SUPFAM" id="SSF56784">
    <property type="entry name" value="HAD-like"/>
    <property type="match status" value="1"/>
</dbReference>
<dbReference type="InterPro" id="IPR006439">
    <property type="entry name" value="HAD-SF_hydro_IA"/>
</dbReference>
<dbReference type="GO" id="GO:0006281">
    <property type="term" value="P:DNA repair"/>
    <property type="evidence" value="ECO:0007669"/>
    <property type="project" value="TreeGrafter"/>
</dbReference>
<dbReference type="GO" id="GO:0005829">
    <property type="term" value="C:cytosol"/>
    <property type="evidence" value="ECO:0007669"/>
    <property type="project" value="TreeGrafter"/>
</dbReference>
<dbReference type="InterPro" id="IPR050155">
    <property type="entry name" value="HAD-like_hydrolase_sf"/>
</dbReference>
<dbReference type="NCBIfam" id="TIGR01549">
    <property type="entry name" value="HAD-SF-IA-v1"/>
    <property type="match status" value="1"/>
</dbReference>
<comment type="catalytic activity">
    <reaction evidence="1">
        <text>2-phosphoglycolate + H2O = glycolate + phosphate</text>
        <dbReference type="Rhea" id="RHEA:14369"/>
        <dbReference type="ChEBI" id="CHEBI:15377"/>
        <dbReference type="ChEBI" id="CHEBI:29805"/>
        <dbReference type="ChEBI" id="CHEBI:43474"/>
        <dbReference type="ChEBI" id="CHEBI:58033"/>
        <dbReference type="EC" id="3.1.3.18"/>
    </reaction>
</comment>
<protein>
    <recommendedName>
        <fullName evidence="4">phosphoglycolate phosphatase</fullName>
        <ecNumber evidence="4">3.1.3.18</ecNumber>
    </recommendedName>
</protein>
<dbReference type="InterPro" id="IPR023214">
    <property type="entry name" value="HAD_sf"/>
</dbReference>
<dbReference type="InterPro" id="IPR023198">
    <property type="entry name" value="PGP-like_dom2"/>
</dbReference>
<proteinExistence type="inferred from homology"/>
<evidence type="ECO:0000313" key="5">
    <source>
        <dbReference type="EMBL" id="EZP84784.1"/>
    </source>
</evidence>
<evidence type="ECO:0000256" key="4">
    <source>
        <dbReference type="ARBA" id="ARBA00013078"/>
    </source>
</evidence>
<dbReference type="Gene3D" id="3.40.50.1000">
    <property type="entry name" value="HAD superfamily/HAD-like"/>
    <property type="match status" value="1"/>
</dbReference>
<dbReference type="SFLD" id="SFLDS00003">
    <property type="entry name" value="Haloacid_Dehalogenase"/>
    <property type="match status" value="1"/>
</dbReference>
<organism evidence="5 6">
    <name type="scientific">Novosphingobium resinovorum</name>
    <dbReference type="NCBI Taxonomy" id="158500"/>
    <lineage>
        <taxon>Bacteria</taxon>
        <taxon>Pseudomonadati</taxon>
        <taxon>Pseudomonadota</taxon>
        <taxon>Alphaproteobacteria</taxon>
        <taxon>Sphingomonadales</taxon>
        <taxon>Sphingomonadaceae</taxon>
        <taxon>Novosphingobium</taxon>
    </lineage>
</organism>
<dbReference type="STRING" id="158500.BES08_02790"/>
<dbReference type="EC" id="3.1.3.18" evidence="4"/>
<evidence type="ECO:0000256" key="3">
    <source>
        <dbReference type="ARBA" id="ARBA00006171"/>
    </source>
</evidence>
<dbReference type="InterPro" id="IPR036412">
    <property type="entry name" value="HAD-like_sf"/>
</dbReference>
<name>A0A031K6E7_9SPHN</name>
<sequence>MTSFPFQIVGFDLDGTLLDSLGDLGHAVNHALSLEGRRPVPREEVRGFVGGGARKMLANALVATGGAVDDVRFEELHDALLAFYEANIAVETCLFPGGTAMLDELAARGVKIAVVTNKLERFATKIFGELGLSERFYTVIGGDTLGPGRAKPRPDLLQLMLERGGEGRAAYVGDTTYDTRAAAAAGLPCIAVSFGFNDLPPGELGAAAVIDHFDQLVPALERIGNNAGPIPA</sequence>
<evidence type="ECO:0000313" key="6">
    <source>
        <dbReference type="Proteomes" id="UP000024329"/>
    </source>
</evidence>
<dbReference type="PANTHER" id="PTHR43434">
    <property type="entry name" value="PHOSPHOGLYCOLATE PHOSPHATASE"/>
    <property type="match status" value="1"/>
</dbReference>
<dbReference type="Gene3D" id="1.10.150.240">
    <property type="entry name" value="Putative phosphatase, domain 2"/>
    <property type="match status" value="1"/>
</dbReference>
<dbReference type="PANTHER" id="PTHR43434:SF1">
    <property type="entry name" value="PHOSPHOGLYCOLATE PHOSPHATASE"/>
    <property type="match status" value="1"/>
</dbReference>
<dbReference type="eggNOG" id="COG0546">
    <property type="taxonomic scope" value="Bacteria"/>
</dbReference>
<comment type="caution">
    <text evidence="5">The sequence shown here is derived from an EMBL/GenBank/DDBJ whole genome shotgun (WGS) entry which is preliminary data.</text>
</comment>
<dbReference type="GO" id="GO:0008967">
    <property type="term" value="F:phosphoglycolate phosphatase activity"/>
    <property type="evidence" value="ECO:0007669"/>
    <property type="project" value="UniProtKB-EC"/>
</dbReference>
<dbReference type="AlphaFoldDB" id="A0A031K6E7"/>